<dbReference type="EMBL" id="MN739352">
    <property type="protein sequence ID" value="QHS99897.1"/>
    <property type="molecule type" value="Genomic_DNA"/>
</dbReference>
<proteinExistence type="inferred from homology"/>
<keyword evidence="8" id="KW-1015">Disulfide bond</keyword>
<dbReference type="Pfam" id="PF05572">
    <property type="entry name" value="Peptidase_M43"/>
    <property type="match status" value="1"/>
</dbReference>
<evidence type="ECO:0000256" key="8">
    <source>
        <dbReference type="ARBA" id="ARBA00023157"/>
    </source>
</evidence>
<evidence type="ECO:0000256" key="9">
    <source>
        <dbReference type="SAM" id="MobiDB-lite"/>
    </source>
</evidence>
<sequence>MAGRKKVANFAISNRDIKQVGSKRSHHKCAHHANSYNYSSNVSMHNQIVNDLVANQVQVDMTTPINATIAFHFLAQPGTFDTADVFSRALEVVAVINDDFNNYSTNPRTMNNLKYTNVVSQVFTGDLEKQDVYLSEDYLDVIPEAPSNITFELGEIYYYPVTSLLNLAAYDDINEIELEYQAIRQFISRNQAFAIRPDNFLNIWIVDMVNTDILGFSNFPWEVNDLHNGIIINRIVFFPEELVANGLFFPYDRFKTFSHEIGHYFGLLHIFNNDNDNAQYAAVNINEGEQVGFDGGGQFTGDYIADTPIQFQPTYDPTDILTSRELLTNPDYNPLFMNFMDYTYDKYLTNFTYNQIQKMRYMIFTYRPGIVEPTSVLPTPVFNPVTNTIIEDDIIDPEFVRRSTEPGSFKNLSYPDNFGKASKYATRLKLNSANNVNQEQKYNKYGQLNTMKENPPPKLQIERPQKRFTRTKPL</sequence>
<keyword evidence="6" id="KW-0862">Zinc</keyword>
<feature type="region of interest" description="Disordered" evidence="9">
    <location>
        <begin position="449"/>
        <end position="474"/>
    </location>
</feature>
<dbReference type="GO" id="GO:0008237">
    <property type="term" value="F:metallopeptidase activity"/>
    <property type="evidence" value="ECO:0007669"/>
    <property type="project" value="UniProtKB-KW"/>
</dbReference>
<keyword evidence="3" id="KW-0479">Metal-binding</keyword>
<dbReference type="SUPFAM" id="SSF55486">
    <property type="entry name" value="Metalloproteases ('zincins'), catalytic domain"/>
    <property type="match status" value="1"/>
</dbReference>
<dbReference type="GO" id="GO:0046872">
    <property type="term" value="F:metal ion binding"/>
    <property type="evidence" value="ECO:0007669"/>
    <property type="project" value="UniProtKB-KW"/>
</dbReference>
<keyword evidence="4" id="KW-0732">Signal</keyword>
<feature type="domain" description="Peptidase M43 pregnancy-associated plasma-A" evidence="10">
    <location>
        <begin position="197"/>
        <end position="362"/>
    </location>
</feature>
<dbReference type="InterPro" id="IPR024079">
    <property type="entry name" value="MetalloPept_cat_dom_sf"/>
</dbReference>
<evidence type="ECO:0000313" key="11">
    <source>
        <dbReference type="EMBL" id="QHS99897.1"/>
    </source>
</evidence>
<keyword evidence="5" id="KW-0378">Hydrolase</keyword>
<reference evidence="11" key="1">
    <citation type="journal article" date="2020" name="Nature">
        <title>Giant virus diversity and host interactions through global metagenomics.</title>
        <authorList>
            <person name="Schulz F."/>
            <person name="Roux S."/>
            <person name="Paez-Espino D."/>
            <person name="Jungbluth S."/>
            <person name="Walsh D.A."/>
            <person name="Denef V.J."/>
            <person name="McMahon K.D."/>
            <person name="Konstantinidis K.T."/>
            <person name="Eloe-Fadrosh E.A."/>
            <person name="Kyrpides N.C."/>
            <person name="Woyke T."/>
        </authorList>
    </citation>
    <scope>NUCLEOTIDE SEQUENCE</scope>
    <source>
        <strain evidence="11">GVMAG-M-3300020192-26</strain>
    </source>
</reference>
<name>A0A6C0C5M6_9ZZZZ</name>
<evidence type="ECO:0000256" key="2">
    <source>
        <dbReference type="ARBA" id="ARBA00022670"/>
    </source>
</evidence>
<evidence type="ECO:0000256" key="4">
    <source>
        <dbReference type="ARBA" id="ARBA00022729"/>
    </source>
</evidence>
<accession>A0A6C0C5M6</accession>
<evidence type="ECO:0000256" key="5">
    <source>
        <dbReference type="ARBA" id="ARBA00022801"/>
    </source>
</evidence>
<keyword evidence="7" id="KW-0482">Metalloprotease</keyword>
<evidence type="ECO:0000256" key="7">
    <source>
        <dbReference type="ARBA" id="ARBA00023049"/>
    </source>
</evidence>
<dbReference type="PANTHER" id="PTHR47466:SF1">
    <property type="entry name" value="METALLOPROTEASE MEP1 (AFU_ORTHOLOGUE AFUA_1G07730)-RELATED"/>
    <property type="match status" value="1"/>
</dbReference>
<evidence type="ECO:0000259" key="10">
    <source>
        <dbReference type="Pfam" id="PF05572"/>
    </source>
</evidence>
<evidence type="ECO:0000256" key="3">
    <source>
        <dbReference type="ARBA" id="ARBA00022723"/>
    </source>
</evidence>
<evidence type="ECO:0000256" key="1">
    <source>
        <dbReference type="ARBA" id="ARBA00008721"/>
    </source>
</evidence>
<dbReference type="AlphaFoldDB" id="A0A6C0C5M6"/>
<dbReference type="InterPro" id="IPR008754">
    <property type="entry name" value="Peptidase_M43"/>
</dbReference>
<comment type="similarity">
    <text evidence="1">Belongs to the peptidase M43B family.</text>
</comment>
<dbReference type="GO" id="GO:0006508">
    <property type="term" value="P:proteolysis"/>
    <property type="evidence" value="ECO:0007669"/>
    <property type="project" value="UniProtKB-KW"/>
</dbReference>
<dbReference type="PANTHER" id="PTHR47466">
    <property type="match status" value="1"/>
</dbReference>
<keyword evidence="2" id="KW-0645">Protease</keyword>
<evidence type="ECO:0000256" key="6">
    <source>
        <dbReference type="ARBA" id="ARBA00022833"/>
    </source>
</evidence>
<organism evidence="11">
    <name type="scientific">viral metagenome</name>
    <dbReference type="NCBI Taxonomy" id="1070528"/>
    <lineage>
        <taxon>unclassified sequences</taxon>
        <taxon>metagenomes</taxon>
        <taxon>organismal metagenomes</taxon>
    </lineage>
</organism>
<dbReference type="Gene3D" id="3.40.390.10">
    <property type="entry name" value="Collagenase (Catalytic Domain)"/>
    <property type="match status" value="1"/>
</dbReference>
<protein>
    <recommendedName>
        <fullName evidence="10">Peptidase M43 pregnancy-associated plasma-A domain-containing protein</fullName>
    </recommendedName>
</protein>